<comment type="caution">
    <text evidence="2">The sequence shown here is derived from an EMBL/GenBank/DDBJ whole genome shotgun (WGS) entry which is preliminary data.</text>
</comment>
<evidence type="ECO:0000256" key="1">
    <source>
        <dbReference type="SAM" id="MobiDB-lite"/>
    </source>
</evidence>
<organism evidence="2 3">
    <name type="scientific">Durusdinium trenchii</name>
    <dbReference type="NCBI Taxonomy" id="1381693"/>
    <lineage>
        <taxon>Eukaryota</taxon>
        <taxon>Sar</taxon>
        <taxon>Alveolata</taxon>
        <taxon>Dinophyceae</taxon>
        <taxon>Suessiales</taxon>
        <taxon>Symbiodiniaceae</taxon>
        <taxon>Durusdinium</taxon>
    </lineage>
</organism>
<accession>A0ABP0MXL0</accession>
<evidence type="ECO:0000313" key="2">
    <source>
        <dbReference type="EMBL" id="CAK9055459.1"/>
    </source>
</evidence>
<protein>
    <recommendedName>
        <fullName evidence="4">PH domain-containing protein</fullName>
    </recommendedName>
</protein>
<sequence length="537" mass="60130">MADEYADWLAALQATCTHEFAPCWLRKRPRKLHAGELPAEVELGVNGSGLAGVYRYVDGSEVPSYCCREVPEARLELSSSLGLWVLTSTEGSEKTRLFYHLAFSRSPRRQLLYVGNAAQEFIQMEWFPVLGAAPAPRLARRNDAAEQGAALTLDTMHLGGTSHAPCCASRLSAETASAVLGFLLDLRSSRLRSCITSRALCDLSCDTAPQISLWLLQHAGDAQIMSCVCSAWRQLVHLYRSRWPQDFLRLFQLQGNHGWPVARPWQILQVLSRSCWQNMLHLTDLPSFREHAWPVFVTSVALKMPVKPQPDNYLDFSTLRSLRTPFGAFAWKLLHDVPLPWAKMMATRPAVREGMTSSRASPCESETKTLTADFLYENYLQGHQHLSRSTGLLVTPGGFVTSTGCFLKRRVGAALRELARQVPSLSLTGWSQGWSSSFRDGGQLCFFCERDPEEERCRQCKDTRSWSTLSATFSMSFNVELAEPTQVEFAIEARALPFTSISSDGGICEELEEVFGKPEEEEEIEQIDEDGLTDWVS</sequence>
<reference evidence="2 3" key="1">
    <citation type="submission" date="2024-02" db="EMBL/GenBank/DDBJ databases">
        <authorList>
            <person name="Chen Y."/>
            <person name="Shah S."/>
            <person name="Dougan E. K."/>
            <person name="Thang M."/>
            <person name="Chan C."/>
        </authorList>
    </citation>
    <scope>NUCLEOTIDE SEQUENCE [LARGE SCALE GENOMIC DNA]</scope>
</reference>
<dbReference type="Proteomes" id="UP001642484">
    <property type="component" value="Unassembled WGS sequence"/>
</dbReference>
<keyword evidence="3" id="KW-1185">Reference proteome</keyword>
<evidence type="ECO:0000313" key="3">
    <source>
        <dbReference type="Proteomes" id="UP001642484"/>
    </source>
</evidence>
<dbReference type="EMBL" id="CAXAMN010020001">
    <property type="protein sequence ID" value="CAK9055459.1"/>
    <property type="molecule type" value="Genomic_DNA"/>
</dbReference>
<proteinExistence type="predicted"/>
<name>A0ABP0MXL0_9DINO</name>
<gene>
    <name evidence="2" type="ORF">CCMP2556_LOCUS27582</name>
</gene>
<evidence type="ECO:0008006" key="4">
    <source>
        <dbReference type="Google" id="ProtNLM"/>
    </source>
</evidence>
<feature type="region of interest" description="Disordered" evidence="1">
    <location>
        <begin position="517"/>
        <end position="537"/>
    </location>
</feature>